<dbReference type="AlphaFoldDB" id="A0AAD8LFX7"/>
<feature type="transmembrane region" description="Helical" evidence="6">
    <location>
        <begin position="143"/>
        <end position="163"/>
    </location>
</feature>
<feature type="transmembrane region" description="Helical" evidence="6">
    <location>
        <begin position="188"/>
        <end position="208"/>
    </location>
</feature>
<feature type="domain" description="EamA" evidence="7">
    <location>
        <begin position="22"/>
        <end position="158"/>
    </location>
</feature>
<comment type="caution">
    <text evidence="8">The sequence shown here is derived from an EMBL/GenBank/DDBJ whole genome shotgun (WGS) entry which is preliminary data.</text>
</comment>
<feature type="transmembrane region" description="Helical" evidence="6">
    <location>
        <begin position="111"/>
        <end position="131"/>
    </location>
</feature>
<dbReference type="InterPro" id="IPR037185">
    <property type="entry name" value="EmrE-like"/>
</dbReference>
<feature type="domain" description="EamA" evidence="7">
    <location>
        <begin position="191"/>
        <end position="328"/>
    </location>
</feature>
<dbReference type="Pfam" id="PF00892">
    <property type="entry name" value="EamA"/>
    <property type="match status" value="2"/>
</dbReference>
<dbReference type="PANTHER" id="PTHR31218">
    <property type="entry name" value="WAT1-RELATED PROTEIN"/>
    <property type="match status" value="1"/>
</dbReference>
<dbReference type="EMBL" id="JAUHHV010000001">
    <property type="protein sequence ID" value="KAK1438848.1"/>
    <property type="molecule type" value="Genomic_DNA"/>
</dbReference>
<feature type="transmembrane region" description="Helical" evidence="6">
    <location>
        <begin position="47"/>
        <end position="66"/>
    </location>
</feature>
<gene>
    <name evidence="8" type="ORF">QVD17_04660</name>
</gene>
<dbReference type="Proteomes" id="UP001229421">
    <property type="component" value="Unassembled WGS sequence"/>
</dbReference>
<sequence>MSMRSTNAWPMTDDVLPFVTMLMIICSNMAVMTVVKAAMNEGMDSIVFVIYHNTLGTFILLPFFIIHILRNNIDRPPLTFRHLFKFFILGLFGLSLFPVLLNIGISYSSPTMVSAISNLSPGATFLTALIFRMEKIDMRSSSSVAKLVGTMIATSGAMVLTLYQGPSIFHSINSSDQNQILLPQPSNWILGGLITFTAGIFGCLWTVLQTATAREYQDQQTIVFFSCLFGTLQCVALTPFLNQNRSIWVLTPGIKLTAIVLGAVYTTAIHNNVVTWCLRKKGPVYVAMFSPLSIALAVIMGVTFLGESLHLGSAIGAIIIAIGFYTVMWGQTKETINIPIPMLMSDELDISNNAPLLSSKDNKLDC</sequence>
<dbReference type="InterPro" id="IPR030184">
    <property type="entry name" value="WAT1-related"/>
</dbReference>
<dbReference type="GO" id="GO:0016020">
    <property type="term" value="C:membrane"/>
    <property type="evidence" value="ECO:0007669"/>
    <property type="project" value="UniProtKB-SubCell"/>
</dbReference>
<dbReference type="InterPro" id="IPR000620">
    <property type="entry name" value="EamA_dom"/>
</dbReference>
<keyword evidence="3 6" id="KW-0812">Transmembrane</keyword>
<evidence type="ECO:0000256" key="6">
    <source>
        <dbReference type="RuleBase" id="RU363077"/>
    </source>
</evidence>
<keyword evidence="4 6" id="KW-1133">Transmembrane helix</keyword>
<organism evidence="8 9">
    <name type="scientific">Tagetes erecta</name>
    <name type="common">African marigold</name>
    <dbReference type="NCBI Taxonomy" id="13708"/>
    <lineage>
        <taxon>Eukaryota</taxon>
        <taxon>Viridiplantae</taxon>
        <taxon>Streptophyta</taxon>
        <taxon>Embryophyta</taxon>
        <taxon>Tracheophyta</taxon>
        <taxon>Spermatophyta</taxon>
        <taxon>Magnoliopsida</taxon>
        <taxon>eudicotyledons</taxon>
        <taxon>Gunneridae</taxon>
        <taxon>Pentapetalae</taxon>
        <taxon>asterids</taxon>
        <taxon>campanulids</taxon>
        <taxon>Asterales</taxon>
        <taxon>Asteraceae</taxon>
        <taxon>Asteroideae</taxon>
        <taxon>Heliantheae alliance</taxon>
        <taxon>Tageteae</taxon>
        <taxon>Tagetes</taxon>
    </lineage>
</organism>
<name>A0AAD8LFX7_TARER</name>
<evidence type="ECO:0000256" key="2">
    <source>
        <dbReference type="ARBA" id="ARBA00007635"/>
    </source>
</evidence>
<evidence type="ECO:0000313" key="8">
    <source>
        <dbReference type="EMBL" id="KAK1438848.1"/>
    </source>
</evidence>
<reference evidence="8" key="1">
    <citation type="journal article" date="2023" name="bioRxiv">
        <title>Improved chromosome-level genome assembly for marigold (Tagetes erecta).</title>
        <authorList>
            <person name="Jiang F."/>
            <person name="Yuan L."/>
            <person name="Wang S."/>
            <person name="Wang H."/>
            <person name="Xu D."/>
            <person name="Wang A."/>
            <person name="Fan W."/>
        </authorList>
    </citation>
    <scope>NUCLEOTIDE SEQUENCE</scope>
    <source>
        <strain evidence="8">WSJ</strain>
        <tissue evidence="8">Leaf</tissue>
    </source>
</reference>
<evidence type="ECO:0000256" key="4">
    <source>
        <dbReference type="ARBA" id="ARBA00022989"/>
    </source>
</evidence>
<feature type="transmembrane region" description="Helical" evidence="6">
    <location>
        <begin position="220"/>
        <end position="241"/>
    </location>
</feature>
<accession>A0AAD8LFX7</accession>
<proteinExistence type="inferred from homology"/>
<evidence type="ECO:0000313" key="9">
    <source>
        <dbReference type="Proteomes" id="UP001229421"/>
    </source>
</evidence>
<keyword evidence="5 6" id="KW-0472">Membrane</keyword>
<feature type="transmembrane region" description="Helical" evidence="6">
    <location>
        <begin position="86"/>
        <end position="105"/>
    </location>
</feature>
<feature type="transmembrane region" description="Helical" evidence="6">
    <location>
        <begin position="282"/>
        <end position="305"/>
    </location>
</feature>
<evidence type="ECO:0000256" key="5">
    <source>
        <dbReference type="ARBA" id="ARBA00023136"/>
    </source>
</evidence>
<comment type="similarity">
    <text evidence="2 6">Belongs to the drug/metabolite transporter (DMT) superfamily. Plant drug/metabolite exporter (P-DME) (TC 2.A.7.4) family.</text>
</comment>
<evidence type="ECO:0000256" key="3">
    <source>
        <dbReference type="ARBA" id="ARBA00022692"/>
    </source>
</evidence>
<dbReference type="SUPFAM" id="SSF103481">
    <property type="entry name" value="Multidrug resistance efflux transporter EmrE"/>
    <property type="match status" value="2"/>
</dbReference>
<evidence type="ECO:0000256" key="1">
    <source>
        <dbReference type="ARBA" id="ARBA00004141"/>
    </source>
</evidence>
<evidence type="ECO:0000259" key="7">
    <source>
        <dbReference type="Pfam" id="PF00892"/>
    </source>
</evidence>
<feature type="transmembrane region" description="Helical" evidence="6">
    <location>
        <begin position="311"/>
        <end position="330"/>
    </location>
</feature>
<comment type="subcellular location">
    <subcellularLocation>
        <location evidence="1 6">Membrane</location>
        <topology evidence="1 6">Multi-pass membrane protein</topology>
    </subcellularLocation>
</comment>
<protein>
    <recommendedName>
        <fullName evidence="6">WAT1-related protein</fullName>
    </recommendedName>
</protein>
<feature type="transmembrane region" description="Helical" evidence="6">
    <location>
        <begin position="247"/>
        <end position="270"/>
    </location>
</feature>
<keyword evidence="9" id="KW-1185">Reference proteome</keyword>
<dbReference type="GO" id="GO:0022857">
    <property type="term" value="F:transmembrane transporter activity"/>
    <property type="evidence" value="ECO:0007669"/>
    <property type="project" value="InterPro"/>
</dbReference>